<dbReference type="InterPro" id="IPR017871">
    <property type="entry name" value="ABC_transporter-like_CS"/>
</dbReference>
<dbReference type="Pfam" id="PF00005">
    <property type="entry name" value="ABC_tran"/>
    <property type="match status" value="2"/>
</dbReference>
<evidence type="ECO:0000259" key="12">
    <source>
        <dbReference type="PROSITE" id="PS50893"/>
    </source>
</evidence>
<comment type="similarity">
    <text evidence="2">Belongs to the ABC transporter superfamily. ABCB family. Multidrug resistance exporter (TC 3.A.1.201) subfamily.</text>
</comment>
<evidence type="ECO:0000256" key="4">
    <source>
        <dbReference type="ARBA" id="ARBA00022692"/>
    </source>
</evidence>
<keyword evidence="10" id="KW-0325">Glycoprotein</keyword>
<evidence type="ECO:0000313" key="14">
    <source>
        <dbReference type="EMBL" id="RKP14474.1"/>
    </source>
</evidence>
<dbReference type="FunFam" id="3.40.50.300:FF:000066">
    <property type="entry name" value="ABC transporter B family member 1"/>
    <property type="match status" value="1"/>
</dbReference>
<evidence type="ECO:0000256" key="1">
    <source>
        <dbReference type="ARBA" id="ARBA00004651"/>
    </source>
</evidence>
<sequence length="1297" mass="140874">MKSEDASAIEEEAAEAQQFAKGLRAKDKEEESADKGAKSVPFFHLYRFATSQDKLALFLGVLCALANGTSQPLMTIVFGEAVETFTTFSMSNVSDPDTRDRFQDDVIHHTIWFIILSAATFVVAYFQMALWMYVGERQCRRMRQCYYAALLRQEIAWFDATSSGNLTSRLSGDINLIQDGISEKAGLIVQHTSVFLTGLIIAFIKGWKMTLVMLSILPLLVLATTVMEKTISEAAAAVQDAYGRAAAIAEETLSAIRTVAAFGSRDREIARYKVKVDQAMKKGIRKSTVNGVGLGTIMFLLFSAYALGFWYGCKLVMNGEMTGGQVVGVFLVLIDGSMALGQAGPNIAAITTAMGAATKVFSVIDRSPVIDSSLTRGEKPEKVEGALEFRNVTFHYPTRPDVPILEGYSLVINPGETVALVGSSGSGKSTLVALTERFYDPVEGSVFLDNHDVKDLNVQWLRQHVGLVGQEPVLFGASIYQNIAWGAASGGQEPTREEVEEAAKSANAHDFISALPNGYDTLAGAKGALLSGGQKQRIAIARAIIKNPRVLLLDEATSALDTESERIVQSALDRASQGRTTIVIAHRLSTIKDADRIVVMSKGKIVEAGRHDELLHLEGMYASLVQAQALKKLVNTKDAALEEEIGADMGFPSRKDTLQATVIKEEGAEVRRTATKEGHMRGLGKLLSRSSEKEKVGAQKEEVSVKSTRSFPYMRLLRMNLPEKWYVLGGLLGSCVDGAVYPTFALVFAKVSAIFQYVNDPDRFRRDASLWACIFVALAVFSLVAITMKLVLFGISGERLAARMRLASFSVMLRQEMAFFDMEGNGVGSLGSKLSTESDKIKDITGLLIGNIIQIIITVTYSIILAFFNGWKLSLVVLACIPIIGAAEYMQIKSLSGFGEKTKVAYEESAQVACETVESMRTVASLGREGSFKEIYSEAIQSPHRIAVRGAFLSSLGYACAQCALCLVIALSFWYSSVLILSGEMTVTETFMAMFSVMFAAIATGQIASFTPSLARGKIAALAFFDLLDRQTRIDPDQRGTGDAKSFTGLVEGKDVRFTYPARPEVQILKGLDVTVFVGKTVAIVGGSGSGKSTLVSLVQRFYDAEGGEVDVDKTDVRDWDLQVLRSCMAAVGQEPVLFNLSIRENIAYGKVGGVATDKEVIEAAKGANIHTFVSNLPEGYDTMVGERGGQLSGGQKQRVAIARALIRNPKLLLLDEATSALDSESEKSVQSALDRASKGRTTITIAHRLSTIQDADLIVVVKEGRVHEQGKHQELLALKGVYYELVQQQSLDRKMV</sequence>
<feature type="transmembrane region" description="Helical" evidence="11">
    <location>
        <begin position="289"/>
        <end position="311"/>
    </location>
</feature>
<dbReference type="PROSITE" id="PS00211">
    <property type="entry name" value="ABC_TRANSPORTER_1"/>
    <property type="match status" value="2"/>
</dbReference>
<dbReference type="Proteomes" id="UP000267251">
    <property type="component" value="Unassembled WGS sequence"/>
</dbReference>
<keyword evidence="5" id="KW-0677">Repeat</keyword>
<dbReference type="FunFam" id="3.40.50.300:FF:000251">
    <property type="entry name" value="ABC transporter B family member 19"/>
    <property type="match status" value="1"/>
</dbReference>
<feature type="domain" description="ABC transmembrane type-1" evidence="13">
    <location>
        <begin position="58"/>
        <end position="352"/>
    </location>
</feature>
<keyword evidence="8 11" id="KW-1133">Transmembrane helix</keyword>
<feature type="transmembrane region" description="Helical" evidence="11">
    <location>
        <begin position="873"/>
        <end position="892"/>
    </location>
</feature>
<keyword evidence="9 11" id="KW-0472">Membrane</keyword>
<evidence type="ECO:0000256" key="8">
    <source>
        <dbReference type="ARBA" id="ARBA00022989"/>
    </source>
</evidence>
<protein>
    <submittedName>
        <fullName evidence="14">P-loop containing nucleoside triphosphate hydrolase protein</fullName>
    </submittedName>
</protein>
<dbReference type="PANTHER" id="PTHR43394">
    <property type="entry name" value="ATP-DEPENDENT PERMEASE MDL1, MITOCHONDRIAL"/>
    <property type="match status" value="1"/>
</dbReference>
<dbReference type="Pfam" id="PF00664">
    <property type="entry name" value="ABC_membrane"/>
    <property type="match status" value="2"/>
</dbReference>
<evidence type="ECO:0000256" key="7">
    <source>
        <dbReference type="ARBA" id="ARBA00022840"/>
    </source>
</evidence>
<gene>
    <name evidence="14" type="ORF">BJ684DRAFT_8530</name>
</gene>
<dbReference type="FunFam" id="1.20.1560.10:FF:000102">
    <property type="entry name" value="ABC multidrug transporter Mdr1"/>
    <property type="match status" value="1"/>
</dbReference>
<dbReference type="SUPFAM" id="SSF52540">
    <property type="entry name" value="P-loop containing nucleoside triphosphate hydrolases"/>
    <property type="match status" value="2"/>
</dbReference>
<dbReference type="PANTHER" id="PTHR43394:SF27">
    <property type="entry name" value="ATP-DEPENDENT TRANSLOCASE ABCB1-LIKE"/>
    <property type="match status" value="1"/>
</dbReference>
<keyword evidence="7" id="KW-0067">ATP-binding</keyword>
<dbReference type="SMART" id="SM00382">
    <property type="entry name" value="AAA"/>
    <property type="match status" value="2"/>
</dbReference>
<keyword evidence="15" id="KW-1185">Reference proteome</keyword>
<dbReference type="CDD" id="cd03249">
    <property type="entry name" value="ABC_MTABC3_MDL1_MDL2"/>
    <property type="match status" value="2"/>
</dbReference>
<dbReference type="GO" id="GO:0090374">
    <property type="term" value="P:oligopeptide export from mitochondrion"/>
    <property type="evidence" value="ECO:0007669"/>
    <property type="project" value="TreeGrafter"/>
</dbReference>
<dbReference type="GO" id="GO:0016887">
    <property type="term" value="F:ATP hydrolysis activity"/>
    <property type="evidence" value="ECO:0007669"/>
    <property type="project" value="InterPro"/>
</dbReference>
<evidence type="ECO:0000256" key="5">
    <source>
        <dbReference type="ARBA" id="ARBA00022737"/>
    </source>
</evidence>
<keyword evidence="6" id="KW-0547">Nucleotide-binding</keyword>
<accession>A0A4P9Y6Z3</accession>
<dbReference type="GO" id="GO:0005886">
    <property type="term" value="C:plasma membrane"/>
    <property type="evidence" value="ECO:0007669"/>
    <property type="project" value="UniProtKB-SubCell"/>
</dbReference>
<dbReference type="CDD" id="cd18577">
    <property type="entry name" value="ABC_6TM_Pgp_ABCB1_D1_like"/>
    <property type="match status" value="1"/>
</dbReference>
<dbReference type="InterPro" id="IPR027417">
    <property type="entry name" value="P-loop_NTPase"/>
</dbReference>
<evidence type="ECO:0000256" key="11">
    <source>
        <dbReference type="SAM" id="Phobius"/>
    </source>
</evidence>
<dbReference type="PROSITE" id="PS50929">
    <property type="entry name" value="ABC_TM1F"/>
    <property type="match status" value="2"/>
</dbReference>
<dbReference type="InterPro" id="IPR039421">
    <property type="entry name" value="Type_1_exporter"/>
</dbReference>
<feature type="transmembrane region" description="Helical" evidence="11">
    <location>
        <begin position="185"/>
        <end position="204"/>
    </location>
</feature>
<dbReference type="InterPro" id="IPR036640">
    <property type="entry name" value="ABC1_TM_sf"/>
</dbReference>
<dbReference type="InterPro" id="IPR011527">
    <property type="entry name" value="ABC1_TM_dom"/>
</dbReference>
<feature type="transmembrane region" description="Helical" evidence="11">
    <location>
        <begin position="725"/>
        <end position="749"/>
    </location>
</feature>
<feature type="domain" description="ABC transmembrane type-1" evidence="13">
    <location>
        <begin position="728"/>
        <end position="1016"/>
    </location>
</feature>
<keyword evidence="14" id="KW-0378">Hydrolase</keyword>
<feature type="transmembrane region" description="Helical" evidence="11">
    <location>
        <begin position="951"/>
        <end position="975"/>
    </location>
</feature>
<evidence type="ECO:0000256" key="2">
    <source>
        <dbReference type="ARBA" id="ARBA00007577"/>
    </source>
</evidence>
<dbReference type="SUPFAM" id="SSF90123">
    <property type="entry name" value="ABC transporter transmembrane region"/>
    <property type="match status" value="2"/>
</dbReference>
<dbReference type="FunFam" id="1.20.1560.10:FF:000009">
    <property type="entry name" value="ABC transporter B family member 1"/>
    <property type="match status" value="1"/>
</dbReference>
<dbReference type="Gene3D" id="3.40.50.300">
    <property type="entry name" value="P-loop containing nucleotide triphosphate hydrolases"/>
    <property type="match status" value="2"/>
</dbReference>
<reference evidence="15" key="1">
    <citation type="journal article" date="2018" name="Nat. Microbiol.">
        <title>Leveraging single-cell genomics to expand the fungal tree of life.</title>
        <authorList>
            <person name="Ahrendt S.R."/>
            <person name="Quandt C.A."/>
            <person name="Ciobanu D."/>
            <person name="Clum A."/>
            <person name="Salamov A."/>
            <person name="Andreopoulos B."/>
            <person name="Cheng J.F."/>
            <person name="Woyke T."/>
            <person name="Pelin A."/>
            <person name="Henrissat B."/>
            <person name="Reynolds N.K."/>
            <person name="Benny G.L."/>
            <person name="Smith M.E."/>
            <person name="James T.Y."/>
            <person name="Grigoriev I.V."/>
        </authorList>
    </citation>
    <scope>NUCLEOTIDE SEQUENCE [LARGE SCALE GENOMIC DNA]</scope>
</reference>
<organism evidence="14 15">
    <name type="scientific">Piptocephalis cylindrospora</name>
    <dbReference type="NCBI Taxonomy" id="1907219"/>
    <lineage>
        <taxon>Eukaryota</taxon>
        <taxon>Fungi</taxon>
        <taxon>Fungi incertae sedis</taxon>
        <taxon>Zoopagomycota</taxon>
        <taxon>Zoopagomycotina</taxon>
        <taxon>Zoopagomycetes</taxon>
        <taxon>Zoopagales</taxon>
        <taxon>Piptocephalidaceae</taxon>
        <taxon>Piptocephalis</taxon>
    </lineage>
</organism>
<evidence type="ECO:0000259" key="13">
    <source>
        <dbReference type="PROSITE" id="PS50929"/>
    </source>
</evidence>
<dbReference type="PROSITE" id="PS50893">
    <property type="entry name" value="ABC_TRANSPORTER_2"/>
    <property type="match status" value="2"/>
</dbReference>
<feature type="transmembrane region" description="Helical" evidence="11">
    <location>
        <begin position="990"/>
        <end position="1010"/>
    </location>
</feature>
<keyword evidence="3" id="KW-0813">Transport</keyword>
<dbReference type="GO" id="GO:0005524">
    <property type="term" value="F:ATP binding"/>
    <property type="evidence" value="ECO:0007669"/>
    <property type="project" value="UniProtKB-KW"/>
</dbReference>
<feature type="transmembrane region" description="Helical" evidence="11">
    <location>
        <begin position="111"/>
        <end position="134"/>
    </location>
</feature>
<dbReference type="Gene3D" id="1.20.1560.10">
    <property type="entry name" value="ABC transporter type 1, transmembrane domain"/>
    <property type="match status" value="1"/>
</dbReference>
<keyword evidence="4 11" id="KW-0812">Transmembrane</keyword>
<dbReference type="GO" id="GO:0015421">
    <property type="term" value="F:ABC-type oligopeptide transporter activity"/>
    <property type="evidence" value="ECO:0007669"/>
    <property type="project" value="TreeGrafter"/>
</dbReference>
<feature type="transmembrane region" description="Helical" evidence="11">
    <location>
        <begin position="210"/>
        <end position="227"/>
    </location>
</feature>
<proteinExistence type="inferred from homology"/>
<evidence type="ECO:0000256" key="6">
    <source>
        <dbReference type="ARBA" id="ARBA00022741"/>
    </source>
</evidence>
<dbReference type="OrthoDB" id="6500128at2759"/>
<dbReference type="CDD" id="cd18578">
    <property type="entry name" value="ABC_6TM_Pgp_ABCB1_D2_like"/>
    <property type="match status" value="1"/>
</dbReference>
<feature type="transmembrane region" description="Helical" evidence="11">
    <location>
        <begin position="55"/>
        <end position="78"/>
    </location>
</feature>
<dbReference type="InterPro" id="IPR003439">
    <property type="entry name" value="ABC_transporter-like_ATP-bd"/>
</dbReference>
<comment type="subcellular location">
    <subcellularLocation>
        <location evidence="1">Cell membrane</location>
        <topology evidence="1">Multi-pass membrane protein</topology>
    </subcellularLocation>
</comment>
<dbReference type="InterPro" id="IPR003593">
    <property type="entry name" value="AAA+_ATPase"/>
</dbReference>
<name>A0A4P9Y6Z3_9FUNG</name>
<feature type="domain" description="ABC transporter" evidence="12">
    <location>
        <begin position="1051"/>
        <end position="1289"/>
    </location>
</feature>
<evidence type="ECO:0000256" key="9">
    <source>
        <dbReference type="ARBA" id="ARBA00023136"/>
    </source>
</evidence>
<dbReference type="GO" id="GO:0005743">
    <property type="term" value="C:mitochondrial inner membrane"/>
    <property type="evidence" value="ECO:0007669"/>
    <property type="project" value="TreeGrafter"/>
</dbReference>
<evidence type="ECO:0000256" key="3">
    <source>
        <dbReference type="ARBA" id="ARBA00022448"/>
    </source>
</evidence>
<evidence type="ECO:0000313" key="15">
    <source>
        <dbReference type="Proteomes" id="UP000267251"/>
    </source>
</evidence>
<feature type="transmembrane region" description="Helical" evidence="11">
    <location>
        <begin position="844"/>
        <end position="867"/>
    </location>
</feature>
<feature type="domain" description="ABC transporter" evidence="12">
    <location>
        <begin position="387"/>
        <end position="627"/>
    </location>
</feature>
<dbReference type="EMBL" id="KZ987830">
    <property type="protein sequence ID" value="RKP14474.1"/>
    <property type="molecule type" value="Genomic_DNA"/>
</dbReference>
<feature type="transmembrane region" description="Helical" evidence="11">
    <location>
        <begin position="769"/>
        <end position="795"/>
    </location>
</feature>
<evidence type="ECO:0000256" key="10">
    <source>
        <dbReference type="ARBA" id="ARBA00023180"/>
    </source>
</evidence>